<protein>
    <recommendedName>
        <fullName evidence="6">Phosphoenolpyruvate synthase</fullName>
        <ecNumber evidence="5">2.7.9.2</ecNumber>
    </recommendedName>
    <alternativeName>
        <fullName evidence="13">Pyruvate, water dikinase</fullName>
    </alternativeName>
</protein>
<dbReference type="InterPro" id="IPR008279">
    <property type="entry name" value="PEP-util_enz_mobile_dom"/>
</dbReference>
<dbReference type="UniPathway" id="UPA00138"/>
<dbReference type="Pfam" id="PF00391">
    <property type="entry name" value="PEP-utilizers"/>
    <property type="match status" value="1"/>
</dbReference>
<feature type="domain" description="Pyruvate phosphate dikinase AMP/ATP-binding" evidence="16">
    <location>
        <begin position="139"/>
        <end position="461"/>
    </location>
</feature>
<comment type="similarity">
    <text evidence="4">Belongs to the PEP-utilizing enzyme family.</text>
</comment>
<dbReference type="Pfam" id="PF01326">
    <property type="entry name" value="PPDK_N"/>
    <property type="match status" value="1"/>
</dbReference>
<evidence type="ECO:0000256" key="3">
    <source>
        <dbReference type="ARBA" id="ARBA00004742"/>
    </source>
</evidence>
<evidence type="ECO:0000256" key="9">
    <source>
        <dbReference type="ARBA" id="ARBA00022741"/>
    </source>
</evidence>
<dbReference type="GO" id="GO:0006094">
    <property type="term" value="P:gluconeogenesis"/>
    <property type="evidence" value="ECO:0007669"/>
    <property type="project" value="UniProtKB-UniPathway"/>
</dbReference>
<comment type="cofactor">
    <cofactor evidence="1">
        <name>Mg(2+)</name>
        <dbReference type="ChEBI" id="CHEBI:18420"/>
    </cofactor>
</comment>
<evidence type="ECO:0000256" key="2">
    <source>
        <dbReference type="ARBA" id="ARBA00002988"/>
    </source>
</evidence>
<dbReference type="EC" id="2.7.9.2" evidence="5"/>
<comment type="pathway">
    <text evidence="3">Carbohydrate biosynthesis; gluconeogenesis.</text>
</comment>
<keyword evidence="9" id="KW-0547">Nucleotide-binding</keyword>
<dbReference type="InterPro" id="IPR013815">
    <property type="entry name" value="ATP_grasp_subdomain_1"/>
</dbReference>
<organism evidence="17 18">
    <name type="scientific">Desulfovibrio piger</name>
    <dbReference type="NCBI Taxonomy" id="901"/>
    <lineage>
        <taxon>Bacteria</taxon>
        <taxon>Pseudomonadati</taxon>
        <taxon>Thermodesulfobacteriota</taxon>
        <taxon>Desulfovibrionia</taxon>
        <taxon>Desulfovibrionales</taxon>
        <taxon>Desulfovibrionaceae</taxon>
        <taxon>Desulfovibrio</taxon>
    </lineage>
</organism>
<evidence type="ECO:0000256" key="5">
    <source>
        <dbReference type="ARBA" id="ARBA00011996"/>
    </source>
</evidence>
<dbReference type="Gene3D" id="3.30.1490.20">
    <property type="entry name" value="ATP-grasp fold, A domain"/>
    <property type="match status" value="1"/>
</dbReference>
<evidence type="ECO:0000256" key="6">
    <source>
        <dbReference type="ARBA" id="ARBA00021623"/>
    </source>
</evidence>
<evidence type="ECO:0000259" key="15">
    <source>
        <dbReference type="Pfam" id="PF00391"/>
    </source>
</evidence>
<evidence type="ECO:0000256" key="12">
    <source>
        <dbReference type="ARBA" id="ARBA00022842"/>
    </source>
</evidence>
<dbReference type="SUPFAM" id="SSF52009">
    <property type="entry name" value="Phosphohistidine domain"/>
    <property type="match status" value="1"/>
</dbReference>
<dbReference type="RefSeq" id="WP_168935683.1">
    <property type="nucleotide sequence ID" value="NZ_CAMFBL010000021.1"/>
</dbReference>
<dbReference type="EMBL" id="JABAFY010000023">
    <property type="protein sequence ID" value="NME52312.1"/>
    <property type="molecule type" value="Genomic_DNA"/>
</dbReference>
<evidence type="ECO:0000256" key="7">
    <source>
        <dbReference type="ARBA" id="ARBA00022679"/>
    </source>
</evidence>
<evidence type="ECO:0000259" key="16">
    <source>
        <dbReference type="Pfam" id="PF01326"/>
    </source>
</evidence>
<evidence type="ECO:0000256" key="11">
    <source>
        <dbReference type="ARBA" id="ARBA00022840"/>
    </source>
</evidence>
<accession>A0A848CAN3</accession>
<evidence type="ECO:0000256" key="1">
    <source>
        <dbReference type="ARBA" id="ARBA00001946"/>
    </source>
</evidence>
<dbReference type="GO" id="GO:0005524">
    <property type="term" value="F:ATP binding"/>
    <property type="evidence" value="ECO:0007669"/>
    <property type="project" value="UniProtKB-KW"/>
</dbReference>
<keyword evidence="11" id="KW-0067">ATP-binding</keyword>
<keyword evidence="7" id="KW-0808">Transferase</keyword>
<evidence type="ECO:0000256" key="14">
    <source>
        <dbReference type="ARBA" id="ARBA00047700"/>
    </source>
</evidence>
<dbReference type="Gene3D" id="3.30.470.20">
    <property type="entry name" value="ATP-grasp fold, B domain"/>
    <property type="match status" value="1"/>
</dbReference>
<dbReference type="SUPFAM" id="SSF56059">
    <property type="entry name" value="Glutathione synthetase ATP-binding domain-like"/>
    <property type="match status" value="1"/>
</dbReference>
<evidence type="ECO:0000313" key="18">
    <source>
        <dbReference type="Proteomes" id="UP000522333"/>
    </source>
</evidence>
<comment type="function">
    <text evidence="2">Catalyzes the phosphorylation of pyruvate to phosphoenolpyruvate.</text>
</comment>
<evidence type="ECO:0000313" key="17">
    <source>
        <dbReference type="EMBL" id="NME52312.1"/>
    </source>
</evidence>
<proteinExistence type="inferred from homology"/>
<evidence type="ECO:0000256" key="4">
    <source>
        <dbReference type="ARBA" id="ARBA00007837"/>
    </source>
</evidence>
<dbReference type="InterPro" id="IPR002192">
    <property type="entry name" value="PPDK_AMP/ATP-bd"/>
</dbReference>
<keyword evidence="12" id="KW-0460">Magnesium</keyword>
<dbReference type="InterPro" id="IPR006319">
    <property type="entry name" value="PEP_synth"/>
</dbReference>
<evidence type="ECO:0000256" key="10">
    <source>
        <dbReference type="ARBA" id="ARBA00022777"/>
    </source>
</evidence>
<dbReference type="GO" id="GO:0008986">
    <property type="term" value="F:pyruvate, water dikinase activity"/>
    <property type="evidence" value="ECO:0007669"/>
    <property type="project" value="UniProtKB-EC"/>
</dbReference>
<dbReference type="AlphaFoldDB" id="A0A848CAN3"/>
<feature type="domain" description="PEP-utilising enzyme mobile" evidence="15">
    <location>
        <begin position="503"/>
        <end position="574"/>
    </location>
</feature>
<sequence>MSIFTRLRHLLGGQKELSPEDLAREEELKKQLRERCARFRRLLSSNKNALEIMSEVEEALAGSRPFGMSYVRGAGTRAATAVYQMVRELNALSDNQYESLQTAFNDVSGRITDVLERKSLVTDGPLLLPLTDIRLGDMPQVGGKMANLGEVSANVGLAVPDGFAVTVNAYHAFMEYNGLRDEISRRIQSADMDSMDDLFSLSAALQQCILNAPLPPQLEQAIEEAVAGMVERCGSELRLALRSSAVGEDALGVTFAGQYRSELNVLPEEACEVWKEIVASKYAVTAMSYRFQRGIPDEAAPMSVGVLSMVQALAGGVAYSRDPVASRQGRGQVTLNAVPGLPQAVVDGAVTPDVFAFSRQNPPELLEKHIAYKAFRLDCAPEAAQGVSRSDLEGEAAVRPSLTDAQARELAQVALALEEFYNEPQDVEWALEPYEGNTRIVVLQSRPLFESAPDQVEEAPAAVAGEEDPGDLPVLAQGGMAVSSGVAVGPVFVARKDADMLSFPRGGILVIERAQPRWATLLSRAAGLISETGGMAGHLASVAREYKLPALFSLKDASHLLENAGEVTLLADRGTVLAGSHPELIPAGATPPNLMAGSPVYQRLKELAALMTPLHLLDPDSPDFSPANCTSLHDITRFCHEKAVGLMFDSEAALNRNMGKQLKVGVKLQYWVIDMDDGFKRSVNGPLVELGNIACKPMLALWNGMVAVPWAGPPATSASGFMSVVFESTMNRELESTAPTAMADKNFFIIASRYMILQARYGYHFCTVECLAGEDEHENFVSFQFKGGAADVSRRILRARMLADLLETHGFRVDIKNDSMFAVAEAYNAEETLRRTRLIGYLLIHSRQVDMIMKDTVRAAALKEKLAGDMATLMAKPLQFS</sequence>
<name>A0A848CAN3_9BACT</name>
<comment type="caution">
    <text evidence="17">The sequence shown here is derived from an EMBL/GenBank/DDBJ whole genome shotgun (WGS) entry which is preliminary data.</text>
</comment>
<gene>
    <name evidence="17" type="ORF">HF854_07175</name>
</gene>
<keyword evidence="10" id="KW-0418">Kinase</keyword>
<dbReference type="InterPro" id="IPR036637">
    <property type="entry name" value="Phosphohistidine_dom_sf"/>
</dbReference>
<keyword evidence="17" id="KW-0670">Pyruvate</keyword>
<reference evidence="17 18" key="1">
    <citation type="submission" date="2020-04" db="EMBL/GenBank/DDBJ databases">
        <authorList>
            <person name="Hitch T.C.A."/>
            <person name="Wylensek D."/>
            <person name="Clavel T."/>
        </authorList>
    </citation>
    <scope>NUCLEOTIDE SEQUENCE [LARGE SCALE GENOMIC DNA]</scope>
    <source>
        <strain evidence="17 18">PG-251-APC-1</strain>
    </source>
</reference>
<keyword evidence="8" id="KW-0479">Metal-binding</keyword>
<dbReference type="GO" id="GO:0046872">
    <property type="term" value="F:metal ion binding"/>
    <property type="evidence" value="ECO:0007669"/>
    <property type="project" value="UniProtKB-KW"/>
</dbReference>
<dbReference type="PANTHER" id="PTHR43030">
    <property type="entry name" value="PHOSPHOENOLPYRUVATE SYNTHASE"/>
    <property type="match status" value="1"/>
</dbReference>
<dbReference type="Proteomes" id="UP000522333">
    <property type="component" value="Unassembled WGS sequence"/>
</dbReference>
<evidence type="ECO:0000256" key="13">
    <source>
        <dbReference type="ARBA" id="ARBA00033470"/>
    </source>
</evidence>
<dbReference type="Gene3D" id="3.50.30.10">
    <property type="entry name" value="Phosphohistidine domain"/>
    <property type="match status" value="1"/>
</dbReference>
<evidence type="ECO:0000256" key="8">
    <source>
        <dbReference type="ARBA" id="ARBA00022723"/>
    </source>
</evidence>
<comment type="catalytic activity">
    <reaction evidence="14">
        <text>pyruvate + ATP + H2O = phosphoenolpyruvate + AMP + phosphate + 2 H(+)</text>
        <dbReference type="Rhea" id="RHEA:11364"/>
        <dbReference type="ChEBI" id="CHEBI:15361"/>
        <dbReference type="ChEBI" id="CHEBI:15377"/>
        <dbReference type="ChEBI" id="CHEBI:15378"/>
        <dbReference type="ChEBI" id="CHEBI:30616"/>
        <dbReference type="ChEBI" id="CHEBI:43474"/>
        <dbReference type="ChEBI" id="CHEBI:58702"/>
        <dbReference type="ChEBI" id="CHEBI:456215"/>
        <dbReference type="EC" id="2.7.9.2"/>
    </reaction>
</comment>
<dbReference type="PANTHER" id="PTHR43030:SF1">
    <property type="entry name" value="PHOSPHOENOLPYRUVATE SYNTHASE"/>
    <property type="match status" value="1"/>
</dbReference>